<dbReference type="GO" id="GO:0000287">
    <property type="term" value="F:magnesium ion binding"/>
    <property type="evidence" value="ECO:0007669"/>
    <property type="project" value="TreeGrafter"/>
</dbReference>
<dbReference type="InterPro" id="IPR029057">
    <property type="entry name" value="PRTase-like"/>
</dbReference>
<dbReference type="InterPro" id="IPR000836">
    <property type="entry name" value="PRTase_dom"/>
</dbReference>
<accession>A0A8I2YQ54</accession>
<dbReference type="SUPFAM" id="SSF53271">
    <property type="entry name" value="PRTase-like"/>
    <property type="match status" value="1"/>
</dbReference>
<dbReference type="InterPro" id="IPR027417">
    <property type="entry name" value="P-loop_NTPase"/>
</dbReference>
<keyword evidence="3" id="KW-0328">Glycosyltransferase</keyword>
<keyword evidence="4" id="KW-1185">Reference proteome</keyword>
<dbReference type="Gene3D" id="3.40.50.2020">
    <property type="match status" value="1"/>
</dbReference>
<dbReference type="InterPro" id="IPR050582">
    <property type="entry name" value="HAD-like_SerB"/>
</dbReference>
<feature type="region of interest" description="Disordered" evidence="1">
    <location>
        <begin position="1"/>
        <end position="20"/>
    </location>
</feature>
<dbReference type="AlphaFoldDB" id="A0A8I2YQ54"/>
<comment type="caution">
    <text evidence="3">The sequence shown here is derived from an EMBL/GenBank/DDBJ whole genome shotgun (WGS) entry which is preliminary data.</text>
</comment>
<sequence length="688" mass="75571">MAADRLKHPDSPDSPDIPNSKPVVVGIYGIPGSGKTFLLNKLTLELEDSGHFSFYEGSAMISSLVFGGLDAFQKLPEHDKTRYRQLAITTIGNECATTGRAAIITGHFMFWAEGEEAGKAVCTRGDLSTYTHIIYLGVPAEVIAQRRLDDSEKTRAAVSVEHLRRWQEEEKTQLHRLCMDHGILFSVIGLGRSSDLVADVSVLAHDFRVHTEEYNLCRAKSILDRALGHGLEKLETVLVVDGDRTLAAADTGALFWRMVAKSRGSEEGDLLKELFSGPLGYSYAAFRQANLLYEEVHRDLHFSDLCDAVASEVTLYPEFLELLKQVEASEHVRAVVVTCGLAIIWERVLERAGLSRIKTIGTGPIGNNAIVVNAEVKAALVAHVHTVHHCHVFAFGDSPLDLDMLSKADQAIVVVGQDRTRSKTMEAALLDAIDNGGLRAQQVLLPSNVSLRLDTTRLPLVDITAPEFIESVFRRPRCPSPQVLHATSKSAAKLLMTPTRDATIAGPALRDAHRRVGWYLAMEFLADLIGLEEYRIPHVQGHQTEGHRLAHEQRTLIVALMRGGEAMAFGVNDAFPLAMFVHAKRPEEILPDHVEQQHTVLLVDSVINDGNTAMQFIRRTRDLHAGARIVVVAGVVQSQAVTGDRPLARALAHDANLNIVALRLSDNKYTGRGTTDTGNRLFNTTDIA</sequence>
<evidence type="ECO:0000259" key="2">
    <source>
        <dbReference type="Pfam" id="PF14681"/>
    </source>
</evidence>
<dbReference type="CDD" id="cd06223">
    <property type="entry name" value="PRTases_typeI"/>
    <property type="match status" value="1"/>
</dbReference>
<feature type="domain" description="Phosphoribosyltransferase" evidence="2">
    <location>
        <begin position="487"/>
        <end position="684"/>
    </location>
</feature>
<dbReference type="InterPro" id="IPR023214">
    <property type="entry name" value="HAD_sf"/>
</dbReference>
<dbReference type="GO" id="GO:0005737">
    <property type="term" value="C:cytoplasm"/>
    <property type="evidence" value="ECO:0007669"/>
    <property type="project" value="TreeGrafter"/>
</dbReference>
<dbReference type="Pfam" id="PF14681">
    <property type="entry name" value="UPRTase"/>
    <property type="match status" value="1"/>
</dbReference>
<keyword evidence="3" id="KW-0808">Transferase</keyword>
<evidence type="ECO:0000313" key="3">
    <source>
        <dbReference type="EMBL" id="KAG6375392.1"/>
    </source>
</evidence>
<dbReference type="Gene3D" id="3.40.50.1000">
    <property type="entry name" value="HAD superfamily/HAD-like"/>
    <property type="match status" value="1"/>
</dbReference>
<dbReference type="GO" id="GO:0016757">
    <property type="term" value="F:glycosyltransferase activity"/>
    <property type="evidence" value="ECO:0007669"/>
    <property type="project" value="UniProtKB-KW"/>
</dbReference>
<dbReference type="InterPro" id="IPR036412">
    <property type="entry name" value="HAD-like_sf"/>
</dbReference>
<protein>
    <submittedName>
        <fullName evidence="3">Uracil phosphoribosyltransferase-domain-containing protein</fullName>
    </submittedName>
</protein>
<dbReference type="Gene3D" id="3.40.50.300">
    <property type="entry name" value="P-loop containing nucleotide triphosphate hydrolases"/>
    <property type="match status" value="1"/>
</dbReference>
<evidence type="ECO:0000313" key="4">
    <source>
        <dbReference type="Proteomes" id="UP000683000"/>
    </source>
</evidence>
<organism evidence="3 4">
    <name type="scientific">Boletus reticuloceps</name>
    <dbReference type="NCBI Taxonomy" id="495285"/>
    <lineage>
        <taxon>Eukaryota</taxon>
        <taxon>Fungi</taxon>
        <taxon>Dikarya</taxon>
        <taxon>Basidiomycota</taxon>
        <taxon>Agaricomycotina</taxon>
        <taxon>Agaricomycetes</taxon>
        <taxon>Agaricomycetidae</taxon>
        <taxon>Boletales</taxon>
        <taxon>Boletineae</taxon>
        <taxon>Boletaceae</taxon>
        <taxon>Boletoideae</taxon>
        <taxon>Boletus</taxon>
    </lineage>
</organism>
<dbReference type="SUPFAM" id="SSF56784">
    <property type="entry name" value="HAD-like"/>
    <property type="match status" value="1"/>
</dbReference>
<evidence type="ECO:0000256" key="1">
    <source>
        <dbReference type="SAM" id="MobiDB-lite"/>
    </source>
</evidence>
<proteinExistence type="predicted"/>
<dbReference type="EMBL" id="JAGFBS010000014">
    <property type="protein sequence ID" value="KAG6375392.1"/>
    <property type="molecule type" value="Genomic_DNA"/>
</dbReference>
<dbReference type="OrthoDB" id="5416609at2759"/>
<dbReference type="PANTHER" id="PTHR43344">
    <property type="entry name" value="PHOSPHOSERINE PHOSPHATASE"/>
    <property type="match status" value="1"/>
</dbReference>
<dbReference type="Pfam" id="PF12710">
    <property type="entry name" value="HAD"/>
    <property type="match status" value="1"/>
</dbReference>
<reference evidence="3" key="1">
    <citation type="submission" date="2021-03" db="EMBL/GenBank/DDBJ databases">
        <title>Evolutionary innovations through gain and loss of genes in the ectomycorrhizal Boletales.</title>
        <authorList>
            <person name="Wu G."/>
            <person name="Miyauchi S."/>
            <person name="Morin E."/>
            <person name="Yang Z.-L."/>
            <person name="Xu J."/>
            <person name="Martin F.M."/>
        </authorList>
    </citation>
    <scope>NUCLEOTIDE SEQUENCE</scope>
    <source>
        <strain evidence="3">BR01</strain>
    </source>
</reference>
<dbReference type="Proteomes" id="UP000683000">
    <property type="component" value="Unassembled WGS sequence"/>
</dbReference>
<dbReference type="GO" id="GO:0006564">
    <property type="term" value="P:L-serine biosynthetic process"/>
    <property type="evidence" value="ECO:0007669"/>
    <property type="project" value="TreeGrafter"/>
</dbReference>
<dbReference type="PANTHER" id="PTHR43344:SF20">
    <property type="entry name" value="URACIL PHOSPHORIBOSYLTRANSFERASE"/>
    <property type="match status" value="1"/>
</dbReference>
<dbReference type="Pfam" id="PF13207">
    <property type="entry name" value="AAA_17"/>
    <property type="match status" value="1"/>
</dbReference>
<dbReference type="GO" id="GO:0036424">
    <property type="term" value="F:L-phosphoserine phosphatase activity"/>
    <property type="evidence" value="ECO:0007669"/>
    <property type="project" value="TreeGrafter"/>
</dbReference>
<dbReference type="SUPFAM" id="SSF52540">
    <property type="entry name" value="P-loop containing nucleoside triphosphate hydrolases"/>
    <property type="match status" value="1"/>
</dbReference>
<name>A0A8I2YQ54_9AGAM</name>
<gene>
    <name evidence="3" type="ORF">JVT61DRAFT_2949</name>
</gene>
<feature type="compositionally biased region" description="Basic and acidic residues" evidence="1">
    <location>
        <begin position="1"/>
        <end position="11"/>
    </location>
</feature>